<feature type="compositionally biased region" description="Pro residues" evidence="1">
    <location>
        <begin position="139"/>
        <end position="158"/>
    </location>
</feature>
<name>A0A8H6KZ33_9LECA</name>
<organism evidence="2 3">
    <name type="scientific">Letharia columbiana</name>
    <dbReference type="NCBI Taxonomy" id="112416"/>
    <lineage>
        <taxon>Eukaryota</taxon>
        <taxon>Fungi</taxon>
        <taxon>Dikarya</taxon>
        <taxon>Ascomycota</taxon>
        <taxon>Pezizomycotina</taxon>
        <taxon>Lecanoromycetes</taxon>
        <taxon>OSLEUM clade</taxon>
        <taxon>Lecanoromycetidae</taxon>
        <taxon>Lecanorales</taxon>
        <taxon>Lecanorineae</taxon>
        <taxon>Parmeliaceae</taxon>
        <taxon>Letharia</taxon>
    </lineage>
</organism>
<evidence type="ECO:0000313" key="2">
    <source>
        <dbReference type="EMBL" id="KAF6229472.1"/>
    </source>
</evidence>
<accession>A0A8H6KZ33</accession>
<keyword evidence="3" id="KW-1185">Reference proteome</keyword>
<dbReference type="Proteomes" id="UP000578531">
    <property type="component" value="Unassembled WGS sequence"/>
</dbReference>
<sequence length="261" mass="27155">MVSSIAVVPGTPLSALSSQDATTLSVPPAEKHRPSGITLLTTLLTPSSTMAVQSSSSLPAATSSAPVVIPGQGGLSPCAEYLSDEQGYAPGTENFCFCDGIKAPMLVNTVSGTIVSDCSYTTMPSSGWTPIVTAGYSSPTPPSSTRPPSTNPAPRAPPTPISLGPIYICILMYISKNFPIKNGGTIQLKKNHELMIQSCTVSTTSKWEKMASTLPARATVMMEATLLPLLRQGAARVRRRSPPLTIDALDGPSSLHGGNLD</sequence>
<dbReference type="EMBL" id="JACCJC010000072">
    <property type="protein sequence ID" value="KAF6229472.1"/>
    <property type="molecule type" value="Genomic_DNA"/>
</dbReference>
<evidence type="ECO:0000313" key="3">
    <source>
        <dbReference type="Proteomes" id="UP000578531"/>
    </source>
</evidence>
<gene>
    <name evidence="2" type="ORF">HO173_011512</name>
</gene>
<dbReference type="AlphaFoldDB" id="A0A8H6KZ33"/>
<reference evidence="2 3" key="1">
    <citation type="journal article" date="2020" name="Genomics">
        <title>Complete, high-quality genomes from long-read metagenomic sequencing of two wolf lichen thalli reveals enigmatic genome architecture.</title>
        <authorList>
            <person name="McKenzie S.K."/>
            <person name="Walston R.F."/>
            <person name="Allen J.L."/>
        </authorList>
    </citation>
    <scope>NUCLEOTIDE SEQUENCE [LARGE SCALE GENOMIC DNA]</scope>
    <source>
        <strain evidence="2">WasteWater2</strain>
    </source>
</reference>
<protein>
    <submittedName>
        <fullName evidence="2">Uncharacterized protein</fullName>
    </submittedName>
</protein>
<proteinExistence type="predicted"/>
<dbReference type="RefSeq" id="XP_037159664.1">
    <property type="nucleotide sequence ID" value="XM_037313392.1"/>
</dbReference>
<comment type="caution">
    <text evidence="2">The sequence shown here is derived from an EMBL/GenBank/DDBJ whole genome shotgun (WGS) entry which is preliminary data.</text>
</comment>
<evidence type="ECO:0000256" key="1">
    <source>
        <dbReference type="SAM" id="MobiDB-lite"/>
    </source>
</evidence>
<dbReference type="GeneID" id="59293154"/>
<feature type="region of interest" description="Disordered" evidence="1">
    <location>
        <begin position="133"/>
        <end position="158"/>
    </location>
</feature>